<dbReference type="CDD" id="cd08412">
    <property type="entry name" value="PBP2_PAO1_like"/>
    <property type="match status" value="1"/>
</dbReference>
<dbReference type="RefSeq" id="WP_071973933.1">
    <property type="nucleotide sequence ID" value="NZ_CP018077.1"/>
</dbReference>
<comment type="similarity">
    <text evidence="1">Belongs to the LysR transcriptional regulatory family.</text>
</comment>
<dbReference type="Pfam" id="PF00126">
    <property type="entry name" value="HTH_1"/>
    <property type="match status" value="1"/>
</dbReference>
<dbReference type="InterPro" id="IPR000847">
    <property type="entry name" value="LysR_HTH_N"/>
</dbReference>
<feature type="domain" description="HTH lysR-type" evidence="5">
    <location>
        <begin position="1"/>
        <end position="58"/>
    </location>
</feature>
<evidence type="ECO:0000313" key="7">
    <source>
        <dbReference type="Proteomes" id="UP000181897"/>
    </source>
</evidence>
<evidence type="ECO:0000256" key="2">
    <source>
        <dbReference type="ARBA" id="ARBA00023015"/>
    </source>
</evidence>
<evidence type="ECO:0000256" key="4">
    <source>
        <dbReference type="ARBA" id="ARBA00023163"/>
    </source>
</evidence>
<dbReference type="GO" id="GO:0003677">
    <property type="term" value="F:DNA binding"/>
    <property type="evidence" value="ECO:0007669"/>
    <property type="project" value="UniProtKB-KW"/>
</dbReference>
<dbReference type="InterPro" id="IPR005119">
    <property type="entry name" value="LysR_subst-bd"/>
</dbReference>
<dbReference type="GO" id="GO:0032993">
    <property type="term" value="C:protein-DNA complex"/>
    <property type="evidence" value="ECO:0007669"/>
    <property type="project" value="TreeGrafter"/>
</dbReference>
<dbReference type="InterPro" id="IPR036388">
    <property type="entry name" value="WH-like_DNA-bd_sf"/>
</dbReference>
<dbReference type="FunFam" id="1.10.10.10:FF:000001">
    <property type="entry name" value="LysR family transcriptional regulator"/>
    <property type="match status" value="1"/>
</dbReference>
<dbReference type="PANTHER" id="PTHR30346:SF0">
    <property type="entry name" value="HCA OPERON TRANSCRIPTIONAL ACTIVATOR HCAR"/>
    <property type="match status" value="1"/>
</dbReference>
<keyword evidence="2" id="KW-0805">Transcription regulation</keyword>
<keyword evidence="7" id="KW-1185">Reference proteome</keyword>
<keyword evidence="3" id="KW-0238">DNA-binding</keyword>
<dbReference type="PRINTS" id="PR00039">
    <property type="entry name" value="HTHLYSR"/>
</dbReference>
<evidence type="ECO:0000259" key="5">
    <source>
        <dbReference type="PROSITE" id="PS50931"/>
    </source>
</evidence>
<dbReference type="AlphaFoldDB" id="A0A1J0WN41"/>
<dbReference type="Gene3D" id="1.10.10.10">
    <property type="entry name" value="Winged helix-like DNA-binding domain superfamily/Winged helix DNA-binding domain"/>
    <property type="match status" value="1"/>
</dbReference>
<keyword evidence="4" id="KW-0804">Transcription</keyword>
<evidence type="ECO:0000313" key="6">
    <source>
        <dbReference type="EMBL" id="APE45598.1"/>
    </source>
</evidence>
<protein>
    <submittedName>
        <fullName evidence="6">LysR family transcriptional regulator</fullName>
    </submittedName>
</protein>
<proteinExistence type="inferred from homology"/>
<dbReference type="Pfam" id="PF03466">
    <property type="entry name" value="LysR_substrate"/>
    <property type="match status" value="1"/>
</dbReference>
<dbReference type="InterPro" id="IPR036390">
    <property type="entry name" value="WH_DNA-bd_sf"/>
</dbReference>
<name>A0A1J0WN41_9RHOB</name>
<dbReference type="EMBL" id="CP018077">
    <property type="protein sequence ID" value="APE45598.1"/>
    <property type="molecule type" value="Genomic_DNA"/>
</dbReference>
<dbReference type="SUPFAM" id="SSF46785">
    <property type="entry name" value="Winged helix' DNA-binding domain"/>
    <property type="match status" value="1"/>
</dbReference>
<dbReference type="OrthoDB" id="9815174at2"/>
<dbReference type="GO" id="GO:0003700">
    <property type="term" value="F:DNA-binding transcription factor activity"/>
    <property type="evidence" value="ECO:0007669"/>
    <property type="project" value="InterPro"/>
</dbReference>
<dbReference type="KEGG" id="suam:BOO69_18675"/>
<accession>A0A1J0WN41</accession>
<dbReference type="SUPFAM" id="SSF53850">
    <property type="entry name" value="Periplasmic binding protein-like II"/>
    <property type="match status" value="1"/>
</dbReference>
<dbReference type="Proteomes" id="UP000181897">
    <property type="component" value="Plasmid unnamed1"/>
</dbReference>
<keyword evidence="6" id="KW-0614">Plasmid</keyword>
<evidence type="ECO:0000256" key="3">
    <source>
        <dbReference type="ARBA" id="ARBA00023125"/>
    </source>
</evidence>
<reference evidence="6 7" key="1">
    <citation type="submission" date="2016-11" db="EMBL/GenBank/DDBJ databases">
        <title>Complete genome sequence of Sulfitobacter sp. AM1-D1, a toxic bacteria associated with marine dinoflagellate Alexandrium minutum in East China Sea.</title>
        <authorList>
            <person name="Yang Q."/>
            <person name="Zhang X."/>
            <person name="Tian X."/>
        </authorList>
    </citation>
    <scope>NUCLEOTIDE SEQUENCE [LARGE SCALE GENOMIC DNA]</scope>
    <source>
        <strain evidence="6 7">AM1-D1</strain>
        <plasmid evidence="6 7">unnamed1</plasmid>
    </source>
</reference>
<evidence type="ECO:0000256" key="1">
    <source>
        <dbReference type="ARBA" id="ARBA00009437"/>
    </source>
</evidence>
<geneLocation type="plasmid" evidence="6 7">
    <name>unnamed1</name>
</geneLocation>
<dbReference type="Gene3D" id="3.40.190.10">
    <property type="entry name" value="Periplasmic binding protein-like II"/>
    <property type="match status" value="2"/>
</dbReference>
<dbReference type="PANTHER" id="PTHR30346">
    <property type="entry name" value="TRANSCRIPTIONAL DUAL REGULATOR HCAR-RELATED"/>
    <property type="match status" value="1"/>
</dbReference>
<organism evidence="6 7">
    <name type="scientific">Sulfitobacter alexandrii</name>
    <dbReference type="NCBI Taxonomy" id="1917485"/>
    <lineage>
        <taxon>Bacteria</taxon>
        <taxon>Pseudomonadati</taxon>
        <taxon>Pseudomonadota</taxon>
        <taxon>Alphaproteobacteria</taxon>
        <taxon>Rhodobacterales</taxon>
        <taxon>Roseobacteraceae</taxon>
        <taxon>Sulfitobacter</taxon>
    </lineage>
</organism>
<dbReference type="PROSITE" id="PS50931">
    <property type="entry name" value="HTH_LYSR"/>
    <property type="match status" value="1"/>
</dbReference>
<sequence length="299" mass="33509">MKLRQLKYFVATAETAQVSKAASALSISQSSVTTAIKDLEASLGAKLFQRTQQGMDLTDAGREFLASAYVILGKLEDAKNLRHRDTDSSGTIRIAASYTVMGYFLPYHLDRLRRLHPNLDIQLHELNRDSIEEGLLSDRFDVAVMLTSNITNARLESETLLRSTRRVWVASGHRFAQRRSIGFDEIADEELILLTVDEAANTAMKYWSYQAAKPRVSLRTSSIEAVRSMVANGQGITILSDMVYRPWSLEGKRIATVLPGSQVPTMDVGLAWRRGTTFSPQMDMIYAYFHKTFNSPFSA</sequence>
<gene>
    <name evidence="6" type="ORF">BOO69_18675</name>
</gene>